<evidence type="ECO:0000313" key="3">
    <source>
        <dbReference type="EMBL" id="PIP85317.1"/>
    </source>
</evidence>
<dbReference type="AlphaFoldDB" id="A0A2H0DSZ9"/>
<keyword evidence="1" id="KW-1133">Transmembrane helix</keyword>
<keyword evidence="1" id="KW-0472">Membrane</keyword>
<dbReference type="EMBL" id="PCTR01000141">
    <property type="protein sequence ID" value="PIP85317.1"/>
    <property type="molecule type" value="Genomic_DNA"/>
</dbReference>
<evidence type="ECO:0000259" key="2">
    <source>
        <dbReference type="PROSITE" id="PS51465"/>
    </source>
</evidence>
<gene>
    <name evidence="3" type="ORF">COW83_04915</name>
</gene>
<feature type="transmembrane region" description="Helical" evidence="1">
    <location>
        <begin position="12"/>
        <end position="30"/>
    </location>
</feature>
<reference evidence="3 4" key="1">
    <citation type="submission" date="2017-09" db="EMBL/GenBank/DDBJ databases">
        <title>Depth-based differentiation of microbial function through sediment-hosted aquifers and enrichment of novel symbionts in the deep terrestrial subsurface.</title>
        <authorList>
            <person name="Probst A.J."/>
            <person name="Ladd B."/>
            <person name="Jarett J.K."/>
            <person name="Geller-Mcgrath D.E."/>
            <person name="Sieber C.M."/>
            <person name="Emerson J.B."/>
            <person name="Anantharaman K."/>
            <person name="Thomas B.C."/>
            <person name="Malmstrom R."/>
            <person name="Stieglmeier M."/>
            <person name="Klingl A."/>
            <person name="Woyke T."/>
            <person name="Ryan C.M."/>
            <person name="Banfield J.F."/>
        </authorList>
    </citation>
    <scope>NUCLEOTIDE SEQUENCE [LARGE SCALE GENOMIC DNA]</scope>
    <source>
        <strain evidence="3">CG22_combo_CG10-13_8_21_14_all_43_12</strain>
    </source>
</reference>
<evidence type="ECO:0000313" key="4">
    <source>
        <dbReference type="Proteomes" id="UP000231136"/>
    </source>
</evidence>
<evidence type="ECO:0000256" key="1">
    <source>
        <dbReference type="SAM" id="Phobius"/>
    </source>
</evidence>
<dbReference type="Proteomes" id="UP000231136">
    <property type="component" value="Unassembled WGS sequence"/>
</dbReference>
<organism evidence="3 4">
    <name type="scientific">Candidatus Collierbacteria bacterium CG22_combo_CG10-13_8_21_14_all_43_12</name>
    <dbReference type="NCBI Taxonomy" id="1974537"/>
    <lineage>
        <taxon>Bacteria</taxon>
        <taxon>Candidatus Collieribacteriota</taxon>
    </lineage>
</organism>
<proteinExistence type="predicted"/>
<dbReference type="Pfam" id="PF00050">
    <property type="entry name" value="Kazal_1"/>
    <property type="match status" value="1"/>
</dbReference>
<feature type="domain" description="Kazal-like" evidence="2">
    <location>
        <begin position="51"/>
        <end position="100"/>
    </location>
</feature>
<dbReference type="Gene3D" id="3.30.60.30">
    <property type="match status" value="1"/>
</dbReference>
<dbReference type="PROSITE" id="PS51465">
    <property type="entry name" value="KAZAL_2"/>
    <property type="match status" value="1"/>
</dbReference>
<dbReference type="InterPro" id="IPR002350">
    <property type="entry name" value="Kazal_dom"/>
</dbReference>
<dbReference type="SUPFAM" id="SSF100895">
    <property type="entry name" value="Kazal-type serine protease inhibitors"/>
    <property type="match status" value="1"/>
</dbReference>
<dbReference type="CDD" id="cd00104">
    <property type="entry name" value="KAZAL_FS"/>
    <property type="match status" value="1"/>
</dbReference>
<keyword evidence="1" id="KW-0812">Transmembrane</keyword>
<comment type="caution">
    <text evidence="3">The sequence shown here is derived from an EMBL/GenBank/DDBJ whole genome shotgun (WGS) entry which is preliminary data.</text>
</comment>
<accession>A0A2H0DSZ9</accession>
<protein>
    <recommendedName>
        <fullName evidence="2">Kazal-like domain-containing protein</fullName>
    </recommendedName>
</protein>
<sequence>MKNLSGQESLWVALPILVVILILITGLIFLPRAQTKIHSKASEPAPSIITPPKLTPAPAPEIVCSDLYSPVCGFNGQTYANECEANLSGVTRFIEGVCTPPKGTPTKSPVMQYFLPTSN</sequence>
<dbReference type="InterPro" id="IPR036058">
    <property type="entry name" value="Kazal_dom_sf"/>
</dbReference>
<name>A0A2H0DSZ9_9BACT</name>